<keyword evidence="3" id="KW-0143">Chaperone</keyword>
<dbReference type="Pfam" id="PF14560">
    <property type="entry name" value="Ubiquitin_2"/>
    <property type="match status" value="1"/>
</dbReference>
<evidence type="ECO:0000313" key="7">
    <source>
        <dbReference type="EMBL" id="CAI5755555.1"/>
    </source>
</evidence>
<dbReference type="InterPro" id="IPR029071">
    <property type="entry name" value="Ubiquitin-like_domsf"/>
</dbReference>
<dbReference type="OrthoDB" id="5295208at2759"/>
<gene>
    <name evidence="7" type="ORF">CANVERA_P0071</name>
</gene>
<dbReference type="PANTHER" id="PTHR18916:SF85">
    <property type="entry name" value="TUBULIN-FOLDING COFACTOR B"/>
    <property type="match status" value="1"/>
</dbReference>
<dbReference type="Gene3D" id="2.30.30.190">
    <property type="entry name" value="CAP Gly-rich-like domain"/>
    <property type="match status" value="1"/>
</dbReference>
<dbReference type="InterPro" id="IPR000938">
    <property type="entry name" value="CAP-Gly_domain"/>
</dbReference>
<feature type="compositionally biased region" description="Acidic residues" evidence="5">
    <location>
        <begin position="226"/>
        <end position="240"/>
    </location>
</feature>
<dbReference type="Gene3D" id="3.10.20.90">
    <property type="entry name" value="Phosphatidylinositol 3-kinase Catalytic Subunit, Chain A, domain 1"/>
    <property type="match status" value="1"/>
</dbReference>
<keyword evidence="8" id="KW-1185">Reference proteome</keyword>
<sequence>MSDINIFITSDLTSSERRISPQWNLRYLKEKLRTITGIEPDSQIIKYFPNQYSNEFNEIKSDNDEELLLSQLNLKSMSRIHVEDLNPDSISHQLSNDNVKEYKYTEEEYKTRSNSVLNWKQSNKLGRFDPEYEEILRQTQLENEEKISKMSIGDRCRIINIEGERRGCIKFIGRIEYLDKGENYWIGIEFDEPVGKNSGYMGGKKLFDCKPNHGSVVKPKQVEVGDFPELDPFDDDDEEL</sequence>
<evidence type="ECO:0000256" key="2">
    <source>
        <dbReference type="ARBA" id="ARBA00022490"/>
    </source>
</evidence>
<dbReference type="GO" id="GO:0051010">
    <property type="term" value="F:microtubule plus-end binding"/>
    <property type="evidence" value="ECO:0007669"/>
    <property type="project" value="TreeGrafter"/>
</dbReference>
<accession>A0A9W4TS19</accession>
<evidence type="ECO:0000256" key="5">
    <source>
        <dbReference type="SAM" id="MobiDB-lite"/>
    </source>
</evidence>
<evidence type="ECO:0000256" key="3">
    <source>
        <dbReference type="ARBA" id="ARBA00023186"/>
    </source>
</evidence>
<dbReference type="GO" id="GO:0005634">
    <property type="term" value="C:nucleus"/>
    <property type="evidence" value="ECO:0007669"/>
    <property type="project" value="TreeGrafter"/>
</dbReference>
<evidence type="ECO:0000313" key="8">
    <source>
        <dbReference type="Proteomes" id="UP001152885"/>
    </source>
</evidence>
<dbReference type="Proteomes" id="UP001152885">
    <property type="component" value="Unassembled WGS sequence"/>
</dbReference>
<dbReference type="PANTHER" id="PTHR18916">
    <property type="entry name" value="DYNACTIN 1-RELATED MICROTUBULE-BINDING"/>
    <property type="match status" value="1"/>
</dbReference>
<dbReference type="Pfam" id="PF01302">
    <property type="entry name" value="CAP_GLY"/>
    <property type="match status" value="1"/>
</dbReference>
<proteinExistence type="inferred from homology"/>
<dbReference type="PROSITE" id="PS50245">
    <property type="entry name" value="CAP_GLY_2"/>
    <property type="match status" value="1"/>
</dbReference>
<dbReference type="SUPFAM" id="SSF74924">
    <property type="entry name" value="Cap-Gly domain"/>
    <property type="match status" value="1"/>
</dbReference>
<protein>
    <recommendedName>
        <fullName evidence="6">CAP-Gly domain-containing protein</fullName>
    </recommendedName>
</protein>
<keyword evidence="2" id="KW-0963">Cytoplasm</keyword>
<dbReference type="SMART" id="SM01052">
    <property type="entry name" value="CAP_GLY"/>
    <property type="match status" value="1"/>
</dbReference>
<comment type="subcellular location">
    <subcellularLocation>
        <location evidence="1">Cytoplasm</location>
    </subcellularLocation>
</comment>
<organism evidence="7 8">
    <name type="scientific">Candida verbasci</name>
    <dbReference type="NCBI Taxonomy" id="1227364"/>
    <lineage>
        <taxon>Eukaryota</taxon>
        <taxon>Fungi</taxon>
        <taxon>Dikarya</taxon>
        <taxon>Ascomycota</taxon>
        <taxon>Saccharomycotina</taxon>
        <taxon>Pichiomycetes</taxon>
        <taxon>Debaryomycetaceae</taxon>
        <taxon>Candida/Lodderomyces clade</taxon>
        <taxon>Candida</taxon>
    </lineage>
</organism>
<reference evidence="7" key="1">
    <citation type="submission" date="2022-12" db="EMBL/GenBank/DDBJ databases">
        <authorList>
            <person name="Brejova B."/>
        </authorList>
    </citation>
    <scope>NUCLEOTIDE SEQUENCE</scope>
</reference>
<evidence type="ECO:0000256" key="4">
    <source>
        <dbReference type="ARBA" id="ARBA00025779"/>
    </source>
</evidence>
<comment type="caution">
    <text evidence="7">The sequence shown here is derived from an EMBL/GenBank/DDBJ whole genome shotgun (WGS) entry which is preliminary data.</text>
</comment>
<dbReference type="GO" id="GO:0005737">
    <property type="term" value="C:cytoplasm"/>
    <property type="evidence" value="ECO:0007669"/>
    <property type="project" value="UniProtKB-SubCell"/>
</dbReference>
<feature type="region of interest" description="Disordered" evidence="5">
    <location>
        <begin position="212"/>
        <end position="240"/>
    </location>
</feature>
<dbReference type="AlphaFoldDB" id="A0A9W4TS19"/>
<evidence type="ECO:0000256" key="1">
    <source>
        <dbReference type="ARBA" id="ARBA00004496"/>
    </source>
</evidence>
<dbReference type="GO" id="GO:0035371">
    <property type="term" value="C:microtubule plus-end"/>
    <property type="evidence" value="ECO:0007669"/>
    <property type="project" value="TreeGrafter"/>
</dbReference>
<dbReference type="EMBL" id="CANTUO010000001">
    <property type="protein sequence ID" value="CAI5755555.1"/>
    <property type="molecule type" value="Genomic_DNA"/>
</dbReference>
<feature type="domain" description="CAP-Gly" evidence="6">
    <location>
        <begin position="176"/>
        <end position="218"/>
    </location>
</feature>
<name>A0A9W4TS19_9ASCO</name>
<evidence type="ECO:0000259" key="6">
    <source>
        <dbReference type="PROSITE" id="PS50245"/>
    </source>
</evidence>
<dbReference type="GO" id="GO:0031122">
    <property type="term" value="P:cytoplasmic microtubule organization"/>
    <property type="evidence" value="ECO:0007669"/>
    <property type="project" value="TreeGrafter"/>
</dbReference>
<dbReference type="InterPro" id="IPR036859">
    <property type="entry name" value="CAP-Gly_dom_sf"/>
</dbReference>
<dbReference type="SUPFAM" id="SSF54236">
    <property type="entry name" value="Ubiquitin-like"/>
    <property type="match status" value="1"/>
</dbReference>
<comment type="similarity">
    <text evidence="4">Belongs to the TBCB family.</text>
</comment>
<dbReference type="InterPro" id="IPR000626">
    <property type="entry name" value="Ubiquitin-like_dom"/>
</dbReference>